<dbReference type="Pfam" id="PF01820">
    <property type="entry name" value="Dala_Dala_lig_N"/>
    <property type="match status" value="2"/>
</dbReference>
<comment type="catalytic activity">
    <reaction evidence="14">
        <text>2 D-alanine + ATP = D-alanyl-D-alanine + ADP + phosphate + H(+)</text>
        <dbReference type="Rhea" id="RHEA:11224"/>
        <dbReference type="ChEBI" id="CHEBI:15378"/>
        <dbReference type="ChEBI" id="CHEBI:30616"/>
        <dbReference type="ChEBI" id="CHEBI:43474"/>
        <dbReference type="ChEBI" id="CHEBI:57416"/>
        <dbReference type="ChEBI" id="CHEBI:57822"/>
        <dbReference type="ChEBI" id="CHEBI:456216"/>
        <dbReference type="EC" id="6.3.2.4"/>
    </reaction>
</comment>
<dbReference type="EC" id="6.3.2.4" evidence="14"/>
<evidence type="ECO:0000256" key="3">
    <source>
        <dbReference type="ARBA" id="ARBA00010871"/>
    </source>
</evidence>
<evidence type="ECO:0000259" key="18">
    <source>
        <dbReference type="PROSITE" id="PS50975"/>
    </source>
</evidence>
<evidence type="ECO:0000256" key="15">
    <source>
        <dbReference type="PIRSR" id="PIRSR039102-1"/>
    </source>
</evidence>
<keyword evidence="8 17" id="KW-0067">ATP-binding</keyword>
<feature type="binding site" evidence="16">
    <location>
        <position position="257"/>
    </location>
    <ligand>
        <name>Mg(2+)</name>
        <dbReference type="ChEBI" id="CHEBI:18420"/>
        <label>2</label>
    </ligand>
</feature>
<dbReference type="PROSITE" id="PS00844">
    <property type="entry name" value="DALA_DALA_LIGASE_2"/>
    <property type="match status" value="1"/>
</dbReference>
<dbReference type="GO" id="GO:0008716">
    <property type="term" value="F:D-alanine-D-alanine ligase activity"/>
    <property type="evidence" value="ECO:0007669"/>
    <property type="project" value="UniProtKB-UniRule"/>
</dbReference>
<name>A0A2M8ET29_9BACT</name>
<dbReference type="SUPFAM" id="SSF52440">
    <property type="entry name" value="PreATP-grasp domain"/>
    <property type="match status" value="1"/>
</dbReference>
<evidence type="ECO:0000256" key="16">
    <source>
        <dbReference type="PIRSR" id="PIRSR039102-3"/>
    </source>
</evidence>
<dbReference type="PIRSF" id="PIRSF039102">
    <property type="entry name" value="Ddl/VanB"/>
    <property type="match status" value="1"/>
</dbReference>
<comment type="caution">
    <text evidence="19">The sequence shown here is derived from an EMBL/GenBank/DDBJ whole genome shotgun (WGS) entry which is preliminary data.</text>
</comment>
<dbReference type="GO" id="GO:0005524">
    <property type="term" value="F:ATP binding"/>
    <property type="evidence" value="ECO:0007669"/>
    <property type="project" value="UniProtKB-UniRule"/>
</dbReference>
<dbReference type="InterPro" id="IPR016185">
    <property type="entry name" value="PreATP-grasp_dom_sf"/>
</dbReference>
<dbReference type="PANTHER" id="PTHR23132">
    <property type="entry name" value="D-ALANINE--D-ALANINE LIGASE"/>
    <property type="match status" value="1"/>
</dbReference>
<feature type="binding site" evidence="16">
    <location>
        <position position="244"/>
    </location>
    <ligand>
        <name>Mg(2+)</name>
        <dbReference type="ChEBI" id="CHEBI:18420"/>
        <label>1</label>
    </ligand>
</feature>
<dbReference type="FunFam" id="3.30.470.20:FF:000008">
    <property type="entry name" value="D-alanine--D-alanine ligase"/>
    <property type="match status" value="1"/>
</dbReference>
<dbReference type="GO" id="GO:0046872">
    <property type="term" value="F:metal ion binding"/>
    <property type="evidence" value="ECO:0007669"/>
    <property type="project" value="UniProtKB-KW"/>
</dbReference>
<keyword evidence="9 16" id="KW-0460">Magnesium</keyword>
<dbReference type="Pfam" id="PF07478">
    <property type="entry name" value="Dala_Dala_lig_C"/>
    <property type="match status" value="1"/>
</dbReference>
<dbReference type="HAMAP" id="MF_00047">
    <property type="entry name" value="Dala_Dala_lig"/>
    <property type="match status" value="1"/>
</dbReference>
<dbReference type="AlphaFoldDB" id="A0A2M8ET29"/>
<dbReference type="NCBIfam" id="NF002378">
    <property type="entry name" value="PRK01372.1"/>
    <property type="match status" value="1"/>
</dbReference>
<keyword evidence="12 16" id="KW-0464">Manganese</keyword>
<keyword evidence="11 14" id="KW-0573">Peptidoglycan synthesis</keyword>
<evidence type="ECO:0000256" key="9">
    <source>
        <dbReference type="ARBA" id="ARBA00022842"/>
    </source>
</evidence>
<keyword evidence="7 17" id="KW-0547">Nucleotide-binding</keyword>
<dbReference type="PROSITE" id="PS00843">
    <property type="entry name" value="DALA_DALA_LIGASE_1"/>
    <property type="match status" value="1"/>
</dbReference>
<keyword evidence="13 14" id="KW-0961">Cell wall biogenesis/degradation</keyword>
<dbReference type="InterPro" id="IPR005905">
    <property type="entry name" value="D_ala_D_ala"/>
</dbReference>
<evidence type="ECO:0000256" key="14">
    <source>
        <dbReference type="HAMAP-Rule" id="MF_00047"/>
    </source>
</evidence>
<dbReference type="GO" id="GO:0009252">
    <property type="term" value="P:peptidoglycan biosynthetic process"/>
    <property type="evidence" value="ECO:0007669"/>
    <property type="project" value="UniProtKB-UniRule"/>
</dbReference>
<dbReference type="InterPro" id="IPR011127">
    <property type="entry name" value="Dala_Dala_lig_N"/>
</dbReference>
<evidence type="ECO:0000256" key="10">
    <source>
        <dbReference type="ARBA" id="ARBA00022960"/>
    </source>
</evidence>
<evidence type="ECO:0000256" key="5">
    <source>
        <dbReference type="ARBA" id="ARBA00022598"/>
    </source>
</evidence>
<comment type="function">
    <text evidence="14">Cell wall formation.</text>
</comment>
<dbReference type="Proteomes" id="UP000229816">
    <property type="component" value="Unassembled WGS sequence"/>
</dbReference>
<feature type="domain" description="ATP-grasp" evidence="18">
    <location>
        <begin position="91"/>
        <end position="290"/>
    </location>
</feature>
<evidence type="ECO:0000313" key="19">
    <source>
        <dbReference type="EMBL" id="PJC28275.1"/>
    </source>
</evidence>
<feature type="binding site" evidence="16">
    <location>
        <position position="257"/>
    </location>
    <ligand>
        <name>Mg(2+)</name>
        <dbReference type="ChEBI" id="CHEBI:18420"/>
        <label>1</label>
    </ligand>
</feature>
<gene>
    <name evidence="14" type="primary">ddl</name>
    <name evidence="19" type="ORF">CO054_00990</name>
</gene>
<keyword evidence="5 14" id="KW-0436">Ligase</keyword>
<comment type="similarity">
    <text evidence="3 14">Belongs to the D-alanine--D-alanine ligase family.</text>
</comment>
<dbReference type="GO" id="GO:0008360">
    <property type="term" value="P:regulation of cell shape"/>
    <property type="evidence" value="ECO:0007669"/>
    <property type="project" value="UniProtKB-KW"/>
</dbReference>
<dbReference type="SUPFAM" id="SSF56059">
    <property type="entry name" value="Glutathione synthetase ATP-binding domain-like"/>
    <property type="match status" value="1"/>
</dbReference>
<feature type="active site" evidence="15">
    <location>
        <position position="133"/>
    </location>
</feature>
<dbReference type="NCBIfam" id="TIGR01205">
    <property type="entry name" value="D_ala_D_alaTIGR"/>
    <property type="match status" value="1"/>
</dbReference>
<accession>A0A2M8ET29</accession>
<comment type="cofactor">
    <cofactor evidence="1">
        <name>Mn(2+)</name>
        <dbReference type="ChEBI" id="CHEBI:29035"/>
    </cofactor>
</comment>
<reference evidence="20" key="1">
    <citation type="submission" date="2017-09" db="EMBL/GenBank/DDBJ databases">
        <title>Depth-based differentiation of microbial function through sediment-hosted aquifers and enrichment of novel symbionts in the deep terrestrial subsurface.</title>
        <authorList>
            <person name="Probst A.J."/>
            <person name="Ladd B."/>
            <person name="Jarett J.K."/>
            <person name="Geller-Mcgrath D.E."/>
            <person name="Sieber C.M.K."/>
            <person name="Emerson J.B."/>
            <person name="Anantharaman K."/>
            <person name="Thomas B.C."/>
            <person name="Malmstrom R."/>
            <person name="Stieglmeier M."/>
            <person name="Klingl A."/>
            <person name="Woyke T."/>
            <person name="Ryan C.M."/>
            <person name="Banfield J.F."/>
        </authorList>
    </citation>
    <scope>NUCLEOTIDE SEQUENCE [LARGE SCALE GENOMIC DNA]</scope>
</reference>
<keyword evidence="6 16" id="KW-0479">Metal-binding</keyword>
<organism evidence="19 20">
    <name type="scientific">Candidatus Shapirobacteria bacterium CG_4_9_14_0_2_um_filter_39_11</name>
    <dbReference type="NCBI Taxonomy" id="1974478"/>
    <lineage>
        <taxon>Bacteria</taxon>
        <taxon>Candidatus Shapironibacteriota</taxon>
    </lineage>
</organism>
<evidence type="ECO:0000256" key="13">
    <source>
        <dbReference type="ARBA" id="ARBA00023316"/>
    </source>
</evidence>
<evidence type="ECO:0000256" key="12">
    <source>
        <dbReference type="ARBA" id="ARBA00023211"/>
    </source>
</evidence>
<dbReference type="InterPro" id="IPR011095">
    <property type="entry name" value="Dala_Dala_lig_C"/>
</dbReference>
<dbReference type="PANTHER" id="PTHR23132:SF23">
    <property type="entry name" value="D-ALANINE--D-ALANINE LIGASE B"/>
    <property type="match status" value="1"/>
</dbReference>
<dbReference type="Gene3D" id="3.30.1490.20">
    <property type="entry name" value="ATP-grasp fold, A domain"/>
    <property type="match status" value="1"/>
</dbReference>
<comment type="cofactor">
    <cofactor evidence="16">
        <name>Mg(2+)</name>
        <dbReference type="ChEBI" id="CHEBI:18420"/>
    </cofactor>
    <cofactor evidence="16">
        <name>Mn(2+)</name>
        <dbReference type="ChEBI" id="CHEBI:29035"/>
    </cofactor>
    <text evidence="16">Binds 2 magnesium or manganese ions per subunit.</text>
</comment>
<dbReference type="GO" id="GO:0071555">
    <property type="term" value="P:cell wall organization"/>
    <property type="evidence" value="ECO:0007669"/>
    <property type="project" value="UniProtKB-KW"/>
</dbReference>
<protein>
    <recommendedName>
        <fullName evidence="14">D-alanine--D-alanine ligase</fullName>
        <ecNumber evidence="14">6.3.2.4</ecNumber>
    </recommendedName>
    <alternativeName>
        <fullName evidence="14">D-Ala-D-Ala ligase</fullName>
    </alternativeName>
    <alternativeName>
        <fullName evidence="14">D-alanylalanine synthetase</fullName>
    </alternativeName>
</protein>
<keyword evidence="4 14" id="KW-0963">Cytoplasm</keyword>
<dbReference type="UniPathway" id="UPA00219"/>
<dbReference type="InterPro" id="IPR013815">
    <property type="entry name" value="ATP_grasp_subdomain_1"/>
</dbReference>
<dbReference type="EMBL" id="PFSF01000022">
    <property type="protein sequence ID" value="PJC28275.1"/>
    <property type="molecule type" value="Genomic_DNA"/>
</dbReference>
<dbReference type="InterPro" id="IPR000291">
    <property type="entry name" value="D-Ala_lig_Van_CS"/>
</dbReference>
<evidence type="ECO:0000256" key="17">
    <source>
        <dbReference type="PROSITE-ProRule" id="PRU00409"/>
    </source>
</evidence>
<evidence type="ECO:0000313" key="20">
    <source>
        <dbReference type="Proteomes" id="UP000229816"/>
    </source>
</evidence>
<keyword evidence="10 14" id="KW-0133">Cell shape</keyword>
<evidence type="ECO:0000256" key="7">
    <source>
        <dbReference type="ARBA" id="ARBA00022741"/>
    </source>
</evidence>
<evidence type="ECO:0000256" key="4">
    <source>
        <dbReference type="ARBA" id="ARBA00022490"/>
    </source>
</evidence>
<dbReference type="InterPro" id="IPR011761">
    <property type="entry name" value="ATP-grasp"/>
</dbReference>
<dbReference type="Gene3D" id="3.40.50.20">
    <property type="match status" value="2"/>
</dbReference>
<proteinExistence type="inferred from homology"/>
<evidence type="ECO:0000256" key="2">
    <source>
        <dbReference type="ARBA" id="ARBA00004496"/>
    </source>
</evidence>
<feature type="active site" evidence="15">
    <location>
        <position position="17"/>
    </location>
</feature>
<dbReference type="Gene3D" id="3.30.470.20">
    <property type="entry name" value="ATP-grasp fold, B domain"/>
    <property type="match status" value="1"/>
</dbReference>
<evidence type="ECO:0000256" key="6">
    <source>
        <dbReference type="ARBA" id="ARBA00022723"/>
    </source>
</evidence>
<feature type="binding site" evidence="16">
    <location>
        <position position="259"/>
    </location>
    <ligand>
        <name>Mg(2+)</name>
        <dbReference type="ChEBI" id="CHEBI:18420"/>
        <label>2</label>
    </ligand>
</feature>
<comment type="subcellular location">
    <subcellularLocation>
        <location evidence="2 14">Cytoplasm</location>
    </subcellularLocation>
</comment>
<feature type="active site" evidence="15">
    <location>
        <position position="268"/>
    </location>
</feature>
<evidence type="ECO:0000256" key="11">
    <source>
        <dbReference type="ARBA" id="ARBA00022984"/>
    </source>
</evidence>
<sequence>MRQKLKIAVLMGGKSPEYEISLISGREVMKNLDKDKYTPTPVIISKTGQGIEKILHVAADIVFIAMHGPYGEDGRIQGMLDMAGIKYTGSGVTASAVGMDKLIFRKLMQAEGIPVARISTKFPCFVKPHNQGSSVGASIVRSKKDLKKAVKLAKKYSGKIIIEEYLKGTEVTCAVLGNEKPIALPVIEIIPLKGKFFDYTSKYTESGSEEIVPARISKGLTKKVQNLAIKVYRTVGCRGFGRVDFILKDNKYPIVLEINTIPGLTPMSLVPKAAKAAGISYRSLLDKIIRYAI</sequence>
<dbReference type="PROSITE" id="PS50975">
    <property type="entry name" value="ATP_GRASP"/>
    <property type="match status" value="1"/>
</dbReference>
<dbReference type="GO" id="GO:0005737">
    <property type="term" value="C:cytoplasm"/>
    <property type="evidence" value="ECO:0007669"/>
    <property type="project" value="UniProtKB-SubCell"/>
</dbReference>
<evidence type="ECO:0000256" key="8">
    <source>
        <dbReference type="ARBA" id="ARBA00022840"/>
    </source>
</evidence>
<evidence type="ECO:0000256" key="1">
    <source>
        <dbReference type="ARBA" id="ARBA00001936"/>
    </source>
</evidence>
<comment type="pathway">
    <text evidence="14">Cell wall biogenesis; peptidoglycan biosynthesis.</text>
</comment>